<keyword evidence="2" id="KW-0805">Transcription regulation</keyword>
<keyword evidence="7" id="KW-1185">Reference proteome</keyword>
<organism evidence="6 7">
    <name type="scientific">Desulfohalobium retbaense (strain ATCC 49708 / DSM 5692 / JCM 16813 / HR100)</name>
    <dbReference type="NCBI Taxonomy" id="485915"/>
    <lineage>
        <taxon>Bacteria</taxon>
        <taxon>Pseudomonadati</taxon>
        <taxon>Thermodesulfobacteriota</taxon>
        <taxon>Desulfovibrionia</taxon>
        <taxon>Desulfovibrionales</taxon>
        <taxon>Desulfohalobiaceae</taxon>
        <taxon>Desulfohalobium</taxon>
    </lineage>
</organism>
<evidence type="ECO:0000256" key="1">
    <source>
        <dbReference type="ARBA" id="ARBA00009437"/>
    </source>
</evidence>
<dbReference type="Gene3D" id="1.10.10.10">
    <property type="entry name" value="Winged helix-like DNA-binding domain superfamily/Winged helix DNA-binding domain"/>
    <property type="match status" value="1"/>
</dbReference>
<dbReference type="NCBIfam" id="NF040786">
    <property type="entry name" value="LysR_Sec_metab"/>
    <property type="match status" value="1"/>
</dbReference>
<dbReference type="STRING" id="485915.Dret_2037"/>
<dbReference type="Pfam" id="PF03466">
    <property type="entry name" value="LysR_substrate"/>
    <property type="match status" value="1"/>
</dbReference>
<accession>C8X447</accession>
<sequence length="304" mass="33542">MTMDSRRLEVFSFVYSERSFSKAAQALCLTQPTVSAHISELEQYLGTRLFDRLPRKIVPTAAARTLYTYTQQIQGLLKEAEASVWALENRIVGQLLLGGSTIPAEYLLPDLLGRFVQRYPEVRLDLQVGDSRTITEAVRTGELEAGVVGGRYSESELAYSPYIKDELLVLAGRHTDVAKSGPLSMDQLSRLPWVLREPGSGTRRALRHALKRSGLRLEDLSVRAVLGSTGALLRAVRGGVGVTVSSRLAAAGMLDRGELVHMPVPEFVSERDFELVVHRGRSQSPILQRFIACVARSGEDNAHE</sequence>
<evidence type="ECO:0000313" key="6">
    <source>
        <dbReference type="EMBL" id="ACV69321.1"/>
    </source>
</evidence>
<dbReference type="PANTHER" id="PTHR30126">
    <property type="entry name" value="HTH-TYPE TRANSCRIPTIONAL REGULATOR"/>
    <property type="match status" value="1"/>
</dbReference>
<dbReference type="RefSeq" id="WP_015752463.1">
    <property type="nucleotide sequence ID" value="NC_013223.1"/>
</dbReference>
<dbReference type="InterPro" id="IPR000847">
    <property type="entry name" value="LysR_HTH_N"/>
</dbReference>
<dbReference type="OrthoDB" id="9808620at2"/>
<dbReference type="KEGG" id="drt:Dret_2037"/>
<dbReference type="AlphaFoldDB" id="C8X447"/>
<evidence type="ECO:0000256" key="3">
    <source>
        <dbReference type="ARBA" id="ARBA00023125"/>
    </source>
</evidence>
<feature type="domain" description="HTH lysR-type" evidence="5">
    <location>
        <begin position="3"/>
        <end position="60"/>
    </location>
</feature>
<dbReference type="InterPro" id="IPR047788">
    <property type="entry name" value="LysR-like_Sec_metab"/>
</dbReference>
<keyword evidence="3" id="KW-0238">DNA-binding</keyword>
<evidence type="ECO:0000313" key="7">
    <source>
        <dbReference type="Proteomes" id="UP000001052"/>
    </source>
</evidence>
<dbReference type="eggNOG" id="COG0583">
    <property type="taxonomic scope" value="Bacteria"/>
</dbReference>
<dbReference type="Pfam" id="PF00126">
    <property type="entry name" value="HTH_1"/>
    <property type="match status" value="1"/>
</dbReference>
<dbReference type="InterPro" id="IPR036390">
    <property type="entry name" value="WH_DNA-bd_sf"/>
</dbReference>
<dbReference type="SUPFAM" id="SSF46785">
    <property type="entry name" value="Winged helix' DNA-binding domain"/>
    <property type="match status" value="1"/>
</dbReference>
<dbReference type="Proteomes" id="UP000001052">
    <property type="component" value="Chromosome"/>
</dbReference>
<dbReference type="PROSITE" id="PS50931">
    <property type="entry name" value="HTH_LYSR"/>
    <property type="match status" value="1"/>
</dbReference>
<evidence type="ECO:0000256" key="4">
    <source>
        <dbReference type="ARBA" id="ARBA00023163"/>
    </source>
</evidence>
<dbReference type="SUPFAM" id="SSF53850">
    <property type="entry name" value="Periplasmic binding protein-like II"/>
    <property type="match status" value="1"/>
</dbReference>
<reference evidence="7" key="1">
    <citation type="submission" date="2009-09" db="EMBL/GenBank/DDBJ databases">
        <title>The complete chromosome of Desulfohalobium retbaense DSM 5692.</title>
        <authorList>
            <consortium name="US DOE Joint Genome Institute (JGI-PGF)"/>
            <person name="Lucas S."/>
            <person name="Copeland A."/>
            <person name="Lapidus A."/>
            <person name="Glavina del Rio T."/>
            <person name="Dalin E."/>
            <person name="Tice H."/>
            <person name="Bruce D."/>
            <person name="Goodwin L."/>
            <person name="Pitluck S."/>
            <person name="Kyrpides N."/>
            <person name="Mavromatis K."/>
            <person name="Ivanova N."/>
            <person name="Mikhailova N."/>
            <person name="Munk A.C."/>
            <person name="Brettin T."/>
            <person name="Detter J.C."/>
            <person name="Han C."/>
            <person name="Tapia R."/>
            <person name="Larimer F."/>
            <person name="Land M."/>
            <person name="Hauser L."/>
            <person name="Markowitz V."/>
            <person name="Cheng J.-F."/>
            <person name="Hugenholtz P."/>
            <person name="Woyke T."/>
            <person name="Wu D."/>
            <person name="Spring S."/>
            <person name="Klenk H.-P."/>
            <person name="Eisen J.A."/>
        </authorList>
    </citation>
    <scope>NUCLEOTIDE SEQUENCE [LARGE SCALE GENOMIC DNA]</scope>
    <source>
        <strain evidence="7">DSM 5692</strain>
    </source>
</reference>
<dbReference type="InterPro" id="IPR036388">
    <property type="entry name" value="WH-like_DNA-bd_sf"/>
</dbReference>
<dbReference type="Gene3D" id="3.40.190.290">
    <property type="match status" value="1"/>
</dbReference>
<evidence type="ECO:0000259" key="5">
    <source>
        <dbReference type="PROSITE" id="PS50931"/>
    </source>
</evidence>
<comment type="similarity">
    <text evidence="1">Belongs to the LysR transcriptional regulatory family.</text>
</comment>
<proteinExistence type="inferred from homology"/>
<dbReference type="PRINTS" id="PR00039">
    <property type="entry name" value="HTHLYSR"/>
</dbReference>
<keyword evidence="4" id="KW-0804">Transcription</keyword>
<protein>
    <submittedName>
        <fullName evidence="6">Transcriptional regulator, LysR family</fullName>
    </submittedName>
</protein>
<gene>
    <name evidence="6" type="ordered locus">Dret_2037</name>
</gene>
<dbReference type="InterPro" id="IPR005119">
    <property type="entry name" value="LysR_subst-bd"/>
</dbReference>
<name>C8X447_DESRD</name>
<dbReference type="GO" id="GO:0003700">
    <property type="term" value="F:DNA-binding transcription factor activity"/>
    <property type="evidence" value="ECO:0007669"/>
    <property type="project" value="InterPro"/>
</dbReference>
<reference evidence="6 7" key="2">
    <citation type="journal article" date="2010" name="Stand. Genomic Sci.">
        <title>Complete genome sequence of Desulfohalobium retbaense type strain (HR(100)).</title>
        <authorList>
            <person name="Spring S."/>
            <person name="Nolan M."/>
            <person name="Lapidus A."/>
            <person name="Glavina Del Rio T."/>
            <person name="Copeland A."/>
            <person name="Tice H."/>
            <person name="Cheng J.F."/>
            <person name="Lucas S."/>
            <person name="Land M."/>
            <person name="Chen F."/>
            <person name="Bruce D."/>
            <person name="Goodwin L."/>
            <person name="Pitluck S."/>
            <person name="Ivanova N."/>
            <person name="Mavromatis K."/>
            <person name="Mikhailova N."/>
            <person name="Pati A."/>
            <person name="Chen A."/>
            <person name="Palaniappan K."/>
            <person name="Hauser L."/>
            <person name="Chang Y.J."/>
            <person name="Jeffries C.D."/>
            <person name="Munk C."/>
            <person name="Kiss H."/>
            <person name="Chain P."/>
            <person name="Han C."/>
            <person name="Brettin T."/>
            <person name="Detter J.C."/>
            <person name="Schuler E."/>
            <person name="Goker M."/>
            <person name="Rohde M."/>
            <person name="Bristow J."/>
            <person name="Eisen J.A."/>
            <person name="Markowitz V."/>
            <person name="Hugenholtz P."/>
            <person name="Kyrpides N.C."/>
            <person name="Klenk H.P."/>
        </authorList>
    </citation>
    <scope>NUCLEOTIDE SEQUENCE [LARGE SCALE GENOMIC DNA]</scope>
    <source>
        <strain evidence="6 7">DSM 5692</strain>
    </source>
</reference>
<dbReference type="GO" id="GO:0000976">
    <property type="term" value="F:transcription cis-regulatory region binding"/>
    <property type="evidence" value="ECO:0007669"/>
    <property type="project" value="TreeGrafter"/>
</dbReference>
<dbReference type="HOGENOM" id="CLU_039613_6_1_7"/>
<dbReference type="EMBL" id="CP001734">
    <property type="protein sequence ID" value="ACV69321.1"/>
    <property type="molecule type" value="Genomic_DNA"/>
</dbReference>
<dbReference type="PANTHER" id="PTHR30126:SF39">
    <property type="entry name" value="HTH-TYPE TRANSCRIPTIONAL REGULATOR CYSL"/>
    <property type="match status" value="1"/>
</dbReference>
<evidence type="ECO:0000256" key="2">
    <source>
        <dbReference type="ARBA" id="ARBA00023015"/>
    </source>
</evidence>
<dbReference type="CDD" id="cd08420">
    <property type="entry name" value="PBP2_CysL_like"/>
    <property type="match status" value="1"/>
</dbReference>